<evidence type="ECO:0000256" key="4">
    <source>
        <dbReference type="PIRNR" id="PIRNR006181"/>
    </source>
</evidence>
<dbReference type="SUPFAM" id="SSF55826">
    <property type="entry name" value="YbaK/ProRS associated domain"/>
    <property type="match status" value="1"/>
</dbReference>
<evidence type="ECO:0000313" key="6">
    <source>
        <dbReference type="EMBL" id="KAF1692617.1"/>
    </source>
</evidence>
<dbReference type="Proteomes" id="UP000788419">
    <property type="component" value="Unassembled WGS sequence"/>
</dbReference>
<protein>
    <recommendedName>
        <fullName evidence="4">Cys-tRNA(Pro)/Cys-tRNA(Cys) deacylase</fullName>
        <ecNumber evidence="4">4.2.-.-</ecNumber>
    </recommendedName>
</protein>
<dbReference type="Gene3D" id="3.90.960.10">
    <property type="entry name" value="YbaK/aminoacyl-tRNA synthetase-associated domain"/>
    <property type="match status" value="1"/>
</dbReference>
<keyword evidence="2 4" id="KW-0648">Protein biosynthesis</keyword>
<proteinExistence type="inferred from homology"/>
<reference evidence="6 7" key="1">
    <citation type="submission" date="2017-10" db="EMBL/GenBank/DDBJ databases">
        <title>Whole genome sequencing of members of genus Pseudoxanthomonas.</title>
        <authorList>
            <person name="Kumar S."/>
            <person name="Bansal K."/>
            <person name="Kaur A."/>
            <person name="Patil P."/>
            <person name="Sharma S."/>
            <person name="Patil P.B."/>
        </authorList>
    </citation>
    <scope>NUCLEOTIDE SEQUENCE [LARGE SCALE GENOMIC DNA]</scope>
    <source>
        <strain evidence="6 7">DSM 17801</strain>
    </source>
</reference>
<dbReference type="InterPro" id="IPR004369">
    <property type="entry name" value="Prolyl-tRNA_editing_YbaK/EbsC"/>
</dbReference>
<name>A0ABQ6Z477_9GAMM</name>
<dbReference type="EC" id="4.2.-.-" evidence="4"/>
<gene>
    <name evidence="6" type="ORF">CSC65_14075</name>
</gene>
<evidence type="ECO:0000256" key="2">
    <source>
        <dbReference type="ARBA" id="ARBA00022917"/>
    </source>
</evidence>
<feature type="domain" description="YbaK/aminoacyl-tRNA synthetase-associated" evidence="5">
    <location>
        <begin position="37"/>
        <end position="147"/>
    </location>
</feature>
<evidence type="ECO:0000259" key="5">
    <source>
        <dbReference type="Pfam" id="PF04073"/>
    </source>
</evidence>
<evidence type="ECO:0000256" key="1">
    <source>
        <dbReference type="ARBA" id="ARBA00009798"/>
    </source>
</evidence>
<keyword evidence="3 4" id="KW-0456">Lyase</keyword>
<keyword evidence="7" id="KW-1185">Reference proteome</keyword>
<dbReference type="EMBL" id="PDWN01000015">
    <property type="protein sequence ID" value="KAF1692617.1"/>
    <property type="molecule type" value="Genomic_DNA"/>
</dbReference>
<sequence length="158" mass="16680">MSMATRATRALDAVGVAYRLHPYDYDADAVAGKGMQAALALGIAPDRVLKTLMTWVDARALCVVIPSDRQLQLKALAAAGDGKAARMMNVAEAERRSGYKVGGVSPFGQPRPVPVWFESDALAAASVWINAGQRGLLLEIDPADAMRALQASSAAISR</sequence>
<organism evidence="6 7">
    <name type="scientific">Pseudoxanthomonas daejeonensis</name>
    <dbReference type="NCBI Taxonomy" id="266062"/>
    <lineage>
        <taxon>Bacteria</taxon>
        <taxon>Pseudomonadati</taxon>
        <taxon>Pseudomonadota</taxon>
        <taxon>Gammaproteobacteria</taxon>
        <taxon>Lysobacterales</taxon>
        <taxon>Lysobacteraceae</taxon>
        <taxon>Pseudoxanthomonas</taxon>
    </lineage>
</organism>
<dbReference type="PIRSF" id="PIRSF006181">
    <property type="entry name" value="EbsC_YbaK"/>
    <property type="match status" value="1"/>
</dbReference>
<evidence type="ECO:0000313" key="7">
    <source>
        <dbReference type="Proteomes" id="UP000788419"/>
    </source>
</evidence>
<evidence type="ECO:0000256" key="3">
    <source>
        <dbReference type="ARBA" id="ARBA00023239"/>
    </source>
</evidence>
<dbReference type="PANTHER" id="PTHR30411">
    <property type="entry name" value="CYTOPLASMIC PROTEIN"/>
    <property type="match status" value="1"/>
</dbReference>
<accession>A0ABQ6Z477</accession>
<dbReference type="Pfam" id="PF04073">
    <property type="entry name" value="tRNA_edit"/>
    <property type="match status" value="1"/>
</dbReference>
<dbReference type="RefSeq" id="WP_162411235.1">
    <property type="nucleotide sequence ID" value="NZ_PDWN01000015.1"/>
</dbReference>
<dbReference type="CDD" id="cd00002">
    <property type="entry name" value="YbaK_deacylase"/>
    <property type="match status" value="1"/>
</dbReference>
<comment type="similarity">
    <text evidence="1 4">Belongs to the prolyl-tRNA editing family. YbaK/EbsC subfamily.</text>
</comment>
<dbReference type="InterPro" id="IPR007214">
    <property type="entry name" value="YbaK/aa-tRNA-synth-assoc-dom"/>
</dbReference>
<comment type="caution">
    <text evidence="6">The sequence shown here is derived from an EMBL/GenBank/DDBJ whole genome shotgun (WGS) entry which is preliminary data.</text>
</comment>
<dbReference type="InterPro" id="IPR036754">
    <property type="entry name" value="YbaK/aa-tRNA-synt-asso_dom_sf"/>
</dbReference>
<dbReference type="PANTHER" id="PTHR30411:SF0">
    <property type="entry name" value="CYS-TRNA(PRO)_CYS-TRNA(CYS) DEACYLASE YBAK"/>
    <property type="match status" value="1"/>
</dbReference>